<feature type="coiled-coil region" evidence="1">
    <location>
        <begin position="162"/>
        <end position="216"/>
    </location>
</feature>
<feature type="coiled-coil region" evidence="1">
    <location>
        <begin position="242"/>
        <end position="272"/>
    </location>
</feature>
<dbReference type="EMBL" id="PPGH01000018">
    <property type="protein sequence ID" value="PQJ97050.1"/>
    <property type="molecule type" value="Genomic_DNA"/>
</dbReference>
<protein>
    <submittedName>
        <fullName evidence="2">Uncharacterized protein</fullName>
    </submittedName>
</protein>
<dbReference type="RefSeq" id="WP_105072792.1">
    <property type="nucleotide sequence ID" value="NZ_PPGH01000018.1"/>
</dbReference>
<dbReference type="Proteomes" id="UP000239936">
    <property type="component" value="Unassembled WGS sequence"/>
</dbReference>
<reference evidence="2 3" key="1">
    <citation type="submission" date="2018-01" db="EMBL/GenBank/DDBJ databases">
        <title>The complete genome sequence of Chromatium okenii LaCa, a purple sulfur bacterium with a turbulent life.</title>
        <authorList>
            <person name="Luedin S.M."/>
            <person name="Liechti N."/>
            <person name="Storelli N."/>
            <person name="Danza F."/>
            <person name="Wittwer M."/>
            <person name="Pothier J.F."/>
            <person name="Tonolla M.A."/>
        </authorList>
    </citation>
    <scope>NUCLEOTIDE SEQUENCE [LARGE SCALE GENOMIC DNA]</scope>
    <source>
        <strain evidence="2 3">LaCa</strain>
    </source>
</reference>
<evidence type="ECO:0000313" key="3">
    <source>
        <dbReference type="Proteomes" id="UP000239936"/>
    </source>
</evidence>
<name>A0A2S7XTL8_9GAMM</name>
<proteinExistence type="predicted"/>
<feature type="coiled-coil region" evidence="1">
    <location>
        <begin position="303"/>
        <end position="337"/>
    </location>
</feature>
<keyword evidence="3" id="KW-1185">Reference proteome</keyword>
<gene>
    <name evidence="2" type="ORF">CXB77_03430</name>
</gene>
<feature type="coiled-coil region" evidence="1">
    <location>
        <begin position="69"/>
        <end position="96"/>
    </location>
</feature>
<sequence length="601" mass="67382">MTLLAALVIWIAPSRRRRHNNSADDECQRELAALGLWTADLDALRRAPLPNAPTIERFIKQFQELDDAQRSAETTHSELRSQLRQIEETLRALQLVGAVPSEMELAQARHQRDQLLQQLKTLLFASEPRSRSAVAKPAEFSLSQAPAPALAAATKAEKTALAKQVELAVAEVDQIADRLRREAQRVHDQATAQARRESCTQQLRDLAQTLALQQEQRELLAQSWLALWLPCGVEQPLPPREMQSWLHRANRLREQAAQADEQRAALTESENLSRGHVRALAAALEAVDAPATFCTFGEIVAQAEMQLTARTETERRRAQLERELVTLQDAQQRLALEVERTQAARNAWASEWSALMIELGLPADASPGDASDHLKTLNDCLHQLQQAEGLTGRITGIDHDAAAFQGEANALLTRLARDLLARPLADGVMQLHQRLGKQREDRSRVDELLRQSHSTQTEIQQAAATIQAADAVLAELCREARCADPTALLVVEQQVLTQRNVQKQLQDVEEALMAAGDGLGIDALRHEAAKVERDTVLAELTALELRINNDLRPQQLRCWRQKSMPNDSLRKWKATMLQRWLPKKCRRCWQLCGCKRSVMCN</sequence>
<dbReference type="AlphaFoldDB" id="A0A2S7XTL8"/>
<comment type="caution">
    <text evidence="2">The sequence shown here is derived from an EMBL/GenBank/DDBJ whole genome shotgun (WGS) entry which is preliminary data.</text>
</comment>
<evidence type="ECO:0000313" key="2">
    <source>
        <dbReference type="EMBL" id="PQJ97050.1"/>
    </source>
</evidence>
<accession>A0A2S7XTL8</accession>
<organism evidence="2 3">
    <name type="scientific">Chromatium okenii</name>
    <dbReference type="NCBI Taxonomy" id="61644"/>
    <lineage>
        <taxon>Bacteria</taxon>
        <taxon>Pseudomonadati</taxon>
        <taxon>Pseudomonadota</taxon>
        <taxon>Gammaproteobacteria</taxon>
        <taxon>Chromatiales</taxon>
        <taxon>Chromatiaceae</taxon>
        <taxon>Chromatium</taxon>
    </lineage>
</organism>
<keyword evidence="1" id="KW-0175">Coiled coil</keyword>
<evidence type="ECO:0000256" key="1">
    <source>
        <dbReference type="SAM" id="Coils"/>
    </source>
</evidence>